<evidence type="ECO:0000256" key="1">
    <source>
        <dbReference type="SAM" id="MobiDB-lite"/>
    </source>
</evidence>
<protein>
    <submittedName>
        <fullName evidence="2">Uncharacterized protein</fullName>
    </submittedName>
</protein>
<evidence type="ECO:0000313" key="2">
    <source>
        <dbReference type="EMBL" id="CAA9357283.1"/>
    </source>
</evidence>
<organism evidence="2">
    <name type="scientific">uncultured Gemmatimonadaceae bacterium</name>
    <dbReference type="NCBI Taxonomy" id="246130"/>
    <lineage>
        <taxon>Bacteria</taxon>
        <taxon>Pseudomonadati</taxon>
        <taxon>Gemmatimonadota</taxon>
        <taxon>Gemmatimonadia</taxon>
        <taxon>Gemmatimonadales</taxon>
        <taxon>Gemmatimonadaceae</taxon>
        <taxon>environmental samples</taxon>
    </lineage>
</organism>
<reference evidence="2" key="1">
    <citation type="submission" date="2020-02" db="EMBL/GenBank/DDBJ databases">
        <authorList>
            <person name="Meier V. D."/>
        </authorList>
    </citation>
    <scope>NUCLEOTIDE SEQUENCE</scope>
    <source>
        <strain evidence="2">AVDCRST_MAG11</strain>
    </source>
</reference>
<feature type="compositionally biased region" description="Low complexity" evidence="1">
    <location>
        <begin position="1"/>
        <end position="15"/>
    </location>
</feature>
<feature type="non-terminal residue" evidence="2">
    <location>
        <position position="39"/>
    </location>
</feature>
<accession>A0A6J4MJR8</accession>
<dbReference type="AlphaFoldDB" id="A0A6J4MJR8"/>
<gene>
    <name evidence="2" type="ORF">AVDCRST_MAG11-3886</name>
</gene>
<feature type="region of interest" description="Disordered" evidence="1">
    <location>
        <begin position="1"/>
        <end position="39"/>
    </location>
</feature>
<dbReference type="EMBL" id="CADCTU010000824">
    <property type="protein sequence ID" value="CAA9357283.1"/>
    <property type="molecule type" value="Genomic_DNA"/>
</dbReference>
<proteinExistence type="predicted"/>
<feature type="non-terminal residue" evidence="2">
    <location>
        <position position="1"/>
    </location>
</feature>
<sequence length="39" mass="4014">CRGASGASPSAANGSCRTLDAGRPTLHNRPPSFSRHLAH</sequence>
<name>A0A6J4MJR8_9BACT</name>